<dbReference type="PROSITE" id="PS50110">
    <property type="entry name" value="RESPONSE_REGULATORY"/>
    <property type="match status" value="1"/>
</dbReference>
<dbReference type="Gene3D" id="3.40.50.2300">
    <property type="match status" value="1"/>
</dbReference>
<dbReference type="InterPro" id="IPR001789">
    <property type="entry name" value="Sig_transdc_resp-reg_receiver"/>
</dbReference>
<reference evidence="5" key="1">
    <citation type="submission" date="2016-10" db="EMBL/GenBank/DDBJ databases">
        <authorList>
            <person name="Varghese N."/>
            <person name="Submissions S."/>
        </authorList>
    </citation>
    <scope>NUCLEOTIDE SEQUENCE [LARGE SCALE GENOMIC DNA]</scope>
    <source>
        <strain evidence="5">CGMCC 1.11014</strain>
    </source>
</reference>
<sequence length="127" mass="14251">MNTNAGREGQLVLVVDDEFDVLSIYTMLLEYHGFRVRTAGNGREALAAAALERPDIVVSDFMMPVMDGGELCLEWRATPGLRGIPFILCSAGIMRKDLEIPYDSFFKKPVFMQQLVDEIKRLLAAPR</sequence>
<organism evidence="4 5">
    <name type="scientific">Pseudoduganella namucuonensis</name>
    <dbReference type="NCBI Taxonomy" id="1035707"/>
    <lineage>
        <taxon>Bacteria</taxon>
        <taxon>Pseudomonadati</taxon>
        <taxon>Pseudomonadota</taxon>
        <taxon>Betaproteobacteria</taxon>
        <taxon>Burkholderiales</taxon>
        <taxon>Oxalobacteraceae</taxon>
        <taxon>Telluria group</taxon>
        <taxon>Pseudoduganella</taxon>
    </lineage>
</organism>
<dbReference type="Proteomes" id="UP000199391">
    <property type="component" value="Unassembled WGS sequence"/>
</dbReference>
<evidence type="ECO:0000256" key="1">
    <source>
        <dbReference type="ARBA" id="ARBA00022553"/>
    </source>
</evidence>
<dbReference type="PANTHER" id="PTHR44591">
    <property type="entry name" value="STRESS RESPONSE REGULATOR PROTEIN 1"/>
    <property type="match status" value="1"/>
</dbReference>
<dbReference type="AlphaFoldDB" id="A0A1I7LZZ2"/>
<name>A0A1I7LZZ2_9BURK</name>
<dbReference type="PANTHER" id="PTHR44591:SF3">
    <property type="entry name" value="RESPONSE REGULATORY DOMAIN-CONTAINING PROTEIN"/>
    <property type="match status" value="1"/>
</dbReference>
<feature type="modified residue" description="4-aspartylphosphate" evidence="2">
    <location>
        <position position="60"/>
    </location>
</feature>
<evidence type="ECO:0000313" key="4">
    <source>
        <dbReference type="EMBL" id="SFV15167.1"/>
    </source>
</evidence>
<evidence type="ECO:0000313" key="5">
    <source>
        <dbReference type="Proteomes" id="UP000199391"/>
    </source>
</evidence>
<feature type="domain" description="Response regulatory" evidence="3">
    <location>
        <begin position="11"/>
        <end position="123"/>
    </location>
</feature>
<dbReference type="OrthoDB" id="9800897at2"/>
<dbReference type="RefSeq" id="WP_093560145.1">
    <property type="nucleotide sequence ID" value="NZ_FPBO01000045.1"/>
</dbReference>
<dbReference type="GO" id="GO:0000160">
    <property type="term" value="P:phosphorelay signal transduction system"/>
    <property type="evidence" value="ECO:0007669"/>
    <property type="project" value="InterPro"/>
</dbReference>
<proteinExistence type="predicted"/>
<dbReference type="InterPro" id="IPR050595">
    <property type="entry name" value="Bact_response_regulator"/>
</dbReference>
<dbReference type="EMBL" id="FPBO01000045">
    <property type="protein sequence ID" value="SFV15167.1"/>
    <property type="molecule type" value="Genomic_DNA"/>
</dbReference>
<dbReference type="Pfam" id="PF00072">
    <property type="entry name" value="Response_reg"/>
    <property type="match status" value="1"/>
</dbReference>
<protein>
    <submittedName>
        <fullName evidence="4">Response regulator receiver domain-containing protein</fullName>
    </submittedName>
</protein>
<dbReference type="InterPro" id="IPR011006">
    <property type="entry name" value="CheY-like_superfamily"/>
</dbReference>
<dbReference type="STRING" id="1035707.SAMN05216552_10454"/>
<evidence type="ECO:0000259" key="3">
    <source>
        <dbReference type="PROSITE" id="PS50110"/>
    </source>
</evidence>
<dbReference type="SUPFAM" id="SSF52172">
    <property type="entry name" value="CheY-like"/>
    <property type="match status" value="1"/>
</dbReference>
<keyword evidence="1 2" id="KW-0597">Phosphoprotein</keyword>
<gene>
    <name evidence="4" type="ORF">SAMN05216552_10454</name>
</gene>
<accession>A0A1I7LZZ2</accession>
<evidence type="ECO:0000256" key="2">
    <source>
        <dbReference type="PROSITE-ProRule" id="PRU00169"/>
    </source>
</evidence>
<dbReference type="SMART" id="SM00448">
    <property type="entry name" value="REC"/>
    <property type="match status" value="1"/>
</dbReference>
<keyword evidence="5" id="KW-1185">Reference proteome</keyword>